<protein>
    <submittedName>
        <fullName evidence="1">Uncharacterized protein</fullName>
    </submittedName>
</protein>
<sequence length="369" mass="41926">MVVKENEAKDVSKVTAAMNNIGVNYDTSKENSDNMTIVHTGQQSKENMATAVSDEQIQNLLEIPQQKTLMFEGCEDLTKGLLEPLQTIVTNTKDFTKLKLPDMKPVGEFDEFSVDPNVGNLMAAILYAIHGSQQNCMAWSCVSSMQPLSIANPLFTWVELEHSYREREDGSTKLLPYEDGFGSIDHSKDLILQVLSGQTQGSTSNLYDVVRVLLASGDNSVVTEIYIWHMLEGKCSTADDLVDGTSRQRQRATENEHELYRVKRTFEYRKPYLSSLIGVRETLLPSEKQFHTMERLFERLVAKTTLLEGEEKKKKGEHVRLATFLDKKEAQFWVMNEQSKVMTLIAFLDCKCYLKKVELCLNEVVGWKL</sequence>
<reference evidence="1 2" key="1">
    <citation type="journal article" date="2024" name="G3 (Bethesda)">
        <title>Genome assembly of Hibiscus sabdariffa L. provides insights into metabolisms of medicinal natural products.</title>
        <authorList>
            <person name="Kim T."/>
        </authorList>
    </citation>
    <scope>NUCLEOTIDE SEQUENCE [LARGE SCALE GENOMIC DNA]</scope>
    <source>
        <strain evidence="1">TK-2024</strain>
        <tissue evidence="1">Old leaves</tissue>
    </source>
</reference>
<evidence type="ECO:0000313" key="2">
    <source>
        <dbReference type="Proteomes" id="UP001472677"/>
    </source>
</evidence>
<gene>
    <name evidence="1" type="ORF">V6N12_006879</name>
</gene>
<comment type="caution">
    <text evidence="1">The sequence shown here is derived from an EMBL/GenBank/DDBJ whole genome shotgun (WGS) entry which is preliminary data.</text>
</comment>
<dbReference type="EMBL" id="JBBPBM010000009">
    <property type="protein sequence ID" value="KAK8568325.1"/>
    <property type="molecule type" value="Genomic_DNA"/>
</dbReference>
<evidence type="ECO:0000313" key="1">
    <source>
        <dbReference type="EMBL" id="KAK8568325.1"/>
    </source>
</evidence>
<name>A0ABR2F034_9ROSI</name>
<dbReference type="Proteomes" id="UP001472677">
    <property type="component" value="Unassembled WGS sequence"/>
</dbReference>
<keyword evidence="2" id="KW-1185">Reference proteome</keyword>
<organism evidence="1 2">
    <name type="scientific">Hibiscus sabdariffa</name>
    <name type="common">roselle</name>
    <dbReference type="NCBI Taxonomy" id="183260"/>
    <lineage>
        <taxon>Eukaryota</taxon>
        <taxon>Viridiplantae</taxon>
        <taxon>Streptophyta</taxon>
        <taxon>Embryophyta</taxon>
        <taxon>Tracheophyta</taxon>
        <taxon>Spermatophyta</taxon>
        <taxon>Magnoliopsida</taxon>
        <taxon>eudicotyledons</taxon>
        <taxon>Gunneridae</taxon>
        <taxon>Pentapetalae</taxon>
        <taxon>rosids</taxon>
        <taxon>malvids</taxon>
        <taxon>Malvales</taxon>
        <taxon>Malvaceae</taxon>
        <taxon>Malvoideae</taxon>
        <taxon>Hibiscus</taxon>
    </lineage>
</organism>
<proteinExistence type="predicted"/>
<accession>A0ABR2F034</accession>